<dbReference type="GO" id="GO:0004519">
    <property type="term" value="F:endonuclease activity"/>
    <property type="evidence" value="ECO:0007669"/>
    <property type="project" value="UniProtKB-KW"/>
</dbReference>
<keyword evidence="3" id="KW-0540">Nuclease</keyword>
<proteinExistence type="predicted"/>
<protein>
    <submittedName>
        <fullName evidence="3">TnsA endonuclease</fullName>
    </submittedName>
</protein>
<dbReference type="Pfam" id="PF08721">
    <property type="entry name" value="Tn7_Tnp_TnsA_C"/>
    <property type="match status" value="1"/>
</dbReference>
<dbReference type="Pfam" id="PF08722">
    <property type="entry name" value="Tn7_TnsA-like_N"/>
    <property type="match status" value="1"/>
</dbReference>
<evidence type="ECO:0000259" key="1">
    <source>
        <dbReference type="Pfam" id="PF08721"/>
    </source>
</evidence>
<evidence type="ECO:0000313" key="3">
    <source>
        <dbReference type="EMBL" id="EQD63489.1"/>
    </source>
</evidence>
<accession>T1CCH3</accession>
<evidence type="ECO:0000259" key="2">
    <source>
        <dbReference type="Pfam" id="PF08722"/>
    </source>
</evidence>
<reference evidence="3" key="2">
    <citation type="journal article" date="2014" name="ISME J.">
        <title>Microbial stratification in low pH oxic and suboxic macroscopic growths along an acid mine drainage.</title>
        <authorList>
            <person name="Mendez-Garcia C."/>
            <person name="Mesa V."/>
            <person name="Sprenger R.R."/>
            <person name="Richter M."/>
            <person name="Diez M.S."/>
            <person name="Solano J."/>
            <person name="Bargiela R."/>
            <person name="Golyshina O.V."/>
            <person name="Manteca A."/>
            <person name="Ramos J.L."/>
            <person name="Gallego J.R."/>
            <person name="Llorente I."/>
            <person name="Martins Dos Santos V.A."/>
            <person name="Jensen O.N."/>
            <person name="Pelaez A.I."/>
            <person name="Sanchez J."/>
            <person name="Ferrer M."/>
        </authorList>
    </citation>
    <scope>NUCLEOTIDE SEQUENCE</scope>
</reference>
<gene>
    <name evidence="3" type="ORF">B1A_09104</name>
</gene>
<keyword evidence="3" id="KW-0378">Hydrolase</keyword>
<keyword evidence="3" id="KW-0255">Endonuclease</keyword>
<sequence length="208" mass="24810">MSGVYPFRGLSSVAYESTLERDFVVKHEFYRHVLDVIPQPVQIEWCDARGAVQSYIPDYMVYFKLGARSFENYPKPLLVEVKPRLVWKKHWRAWLSKWKAARRYAIETGAEFRIWDESRIRDQAFDNISFLERYKRMQFDEEDCQQVLETVDLKDVATMDYLLARHFLGIYRAEGIALIWHLLAMRRLDCDIRDPLGPLTALWIPRDE</sequence>
<dbReference type="InterPro" id="IPR014832">
    <property type="entry name" value="TnsA_C"/>
</dbReference>
<name>T1CCH3_9ZZZZ</name>
<dbReference type="EMBL" id="AUZX01006488">
    <property type="protein sequence ID" value="EQD63489.1"/>
    <property type="molecule type" value="Genomic_DNA"/>
</dbReference>
<feature type="domain" description="TnsA endonuclease N-terminal" evidence="2">
    <location>
        <begin position="32"/>
        <end position="117"/>
    </location>
</feature>
<comment type="caution">
    <text evidence="3">The sequence shown here is derived from an EMBL/GenBank/DDBJ whole genome shotgun (WGS) entry which is preliminary data.</text>
</comment>
<dbReference type="AlphaFoldDB" id="T1CCH3"/>
<organism evidence="3">
    <name type="scientific">mine drainage metagenome</name>
    <dbReference type="NCBI Taxonomy" id="410659"/>
    <lineage>
        <taxon>unclassified sequences</taxon>
        <taxon>metagenomes</taxon>
        <taxon>ecological metagenomes</taxon>
    </lineage>
</organism>
<feature type="domain" description="TnsA endonuclease C-terminal" evidence="1">
    <location>
        <begin position="120"/>
        <end position="192"/>
    </location>
</feature>
<reference evidence="3" key="1">
    <citation type="submission" date="2013-08" db="EMBL/GenBank/DDBJ databases">
        <authorList>
            <person name="Mendez C."/>
            <person name="Richter M."/>
            <person name="Ferrer M."/>
            <person name="Sanchez J."/>
        </authorList>
    </citation>
    <scope>NUCLEOTIDE SEQUENCE</scope>
</reference>
<dbReference type="InterPro" id="IPR014833">
    <property type="entry name" value="TnsA_N"/>
</dbReference>